<dbReference type="OrthoDB" id="5365129at2759"/>
<organism evidence="2 3">
    <name type="scientific">Phaeoacremonium minimum (strain UCR-PA7)</name>
    <name type="common">Esca disease fungus</name>
    <name type="synonym">Togninia minima</name>
    <dbReference type="NCBI Taxonomy" id="1286976"/>
    <lineage>
        <taxon>Eukaryota</taxon>
        <taxon>Fungi</taxon>
        <taxon>Dikarya</taxon>
        <taxon>Ascomycota</taxon>
        <taxon>Pezizomycotina</taxon>
        <taxon>Sordariomycetes</taxon>
        <taxon>Sordariomycetidae</taxon>
        <taxon>Togniniales</taxon>
        <taxon>Togniniaceae</taxon>
        <taxon>Phaeoacremonium</taxon>
    </lineage>
</organism>
<dbReference type="Proteomes" id="UP000014074">
    <property type="component" value="Unassembled WGS sequence"/>
</dbReference>
<name>R8BHY4_PHAM7</name>
<evidence type="ECO:0000313" key="2">
    <source>
        <dbReference type="EMBL" id="EON98879.1"/>
    </source>
</evidence>
<reference evidence="3" key="1">
    <citation type="journal article" date="2013" name="Genome Announc.">
        <title>Draft genome sequence of the ascomycete Phaeoacremonium aleophilum strain UCR-PA7, a causal agent of the esca disease complex in grapevines.</title>
        <authorList>
            <person name="Blanco-Ulate B."/>
            <person name="Rolshausen P."/>
            <person name="Cantu D."/>
        </authorList>
    </citation>
    <scope>NUCLEOTIDE SEQUENCE [LARGE SCALE GENOMIC DNA]</scope>
    <source>
        <strain evidence="3">UCR-PA7</strain>
    </source>
</reference>
<gene>
    <name evidence="2" type="ORF">UCRPA7_5603</name>
</gene>
<evidence type="ECO:0000256" key="1">
    <source>
        <dbReference type="SAM" id="MobiDB-lite"/>
    </source>
</evidence>
<feature type="compositionally biased region" description="Acidic residues" evidence="1">
    <location>
        <begin position="187"/>
        <end position="213"/>
    </location>
</feature>
<dbReference type="EMBL" id="KB933187">
    <property type="protein sequence ID" value="EON98879.1"/>
    <property type="molecule type" value="Genomic_DNA"/>
</dbReference>
<proteinExistence type="predicted"/>
<dbReference type="RefSeq" id="XP_007916339.1">
    <property type="nucleotide sequence ID" value="XM_007918148.1"/>
</dbReference>
<dbReference type="GeneID" id="19326174"/>
<dbReference type="KEGG" id="tmn:UCRPA7_5603"/>
<feature type="region of interest" description="Disordered" evidence="1">
    <location>
        <begin position="152"/>
        <end position="250"/>
    </location>
</feature>
<feature type="compositionally biased region" description="Low complexity" evidence="1">
    <location>
        <begin position="214"/>
        <end position="230"/>
    </location>
</feature>
<feature type="compositionally biased region" description="Basic and acidic residues" evidence="1">
    <location>
        <begin position="352"/>
        <end position="371"/>
    </location>
</feature>
<dbReference type="AlphaFoldDB" id="R8BHY4"/>
<dbReference type="eggNOG" id="ENOG502R19Z">
    <property type="taxonomic scope" value="Eukaryota"/>
</dbReference>
<accession>R8BHY4</accession>
<evidence type="ECO:0000313" key="3">
    <source>
        <dbReference type="Proteomes" id="UP000014074"/>
    </source>
</evidence>
<dbReference type="HOGENOM" id="CLU_746360_0_0_1"/>
<keyword evidence="3" id="KW-1185">Reference proteome</keyword>
<protein>
    <submittedName>
        <fullName evidence="2">Uncharacterized protein</fullName>
    </submittedName>
</protein>
<sequence length="371" mass="40453">MPWYASETFLPSASQDFKPPCVWFSANGNGTLPQGMSFRLRDMSDLDCDKAVGLADQYASFNDTLCAAPARLQFWRETTRESCIPRYTQFPAKAANGSDANHFEAMHGHVLDNDCNPGVPWSSPDNLFKPPPIPGRGSFGGTSGFIPASDVPGQGAFGGTTGFIPIDTPPSSDDDSNGDESACTSDDPTEDCGDVGDVGDGDGDMFSDGDEGTDMTSTNPTATTTLSTRSMGHMKTIPGTPTPTPDDTDTDALRLARRHRTPQERNPSDNDKCHDQLTISEHAHHAGMARQLCESETSLGPDFVTTAGRQFCDMCTRRLWPLCSADSVDNADDGCFHLETKALRLRAPAGSRRRDEVQRKKYRRVDQWRRK</sequence>
<feature type="region of interest" description="Disordered" evidence="1">
    <location>
        <begin position="347"/>
        <end position="371"/>
    </location>
</feature>